<dbReference type="PROSITE" id="PS00108">
    <property type="entry name" value="PROTEIN_KINASE_ST"/>
    <property type="match status" value="1"/>
</dbReference>
<dbReference type="Gene3D" id="1.10.510.10">
    <property type="entry name" value="Transferase(Phosphotransferase) domain 1"/>
    <property type="match status" value="1"/>
</dbReference>
<feature type="region of interest" description="Disordered" evidence="5">
    <location>
        <begin position="650"/>
        <end position="679"/>
    </location>
</feature>
<keyword evidence="3" id="KW-0418">Kinase</keyword>
<dbReference type="InterPro" id="IPR051681">
    <property type="entry name" value="Ser/Thr_Kinases-Pseudokinases"/>
</dbReference>
<dbReference type="SUPFAM" id="SSF56112">
    <property type="entry name" value="Protein kinase-like (PK-like)"/>
    <property type="match status" value="1"/>
</dbReference>
<protein>
    <recommendedName>
        <fullName evidence="6">Protein kinase domain-containing protein</fullName>
    </recommendedName>
</protein>
<keyword evidence="2" id="KW-0547">Nucleotide-binding</keyword>
<dbReference type="PANTHER" id="PTHR44329">
    <property type="entry name" value="SERINE/THREONINE-PROTEIN KINASE TNNI3K-RELATED"/>
    <property type="match status" value="1"/>
</dbReference>
<dbReference type="Pfam" id="PF07714">
    <property type="entry name" value="PK_Tyr_Ser-Thr"/>
    <property type="match status" value="1"/>
</dbReference>
<dbReference type="EMBL" id="OZ020109">
    <property type="protein sequence ID" value="CAK9261689.1"/>
    <property type="molecule type" value="Genomic_DNA"/>
</dbReference>
<dbReference type="Proteomes" id="UP001497444">
    <property type="component" value="Chromosome 14"/>
</dbReference>
<evidence type="ECO:0000256" key="2">
    <source>
        <dbReference type="ARBA" id="ARBA00022741"/>
    </source>
</evidence>
<organism evidence="7 8">
    <name type="scientific">Sphagnum jensenii</name>
    <dbReference type="NCBI Taxonomy" id="128206"/>
    <lineage>
        <taxon>Eukaryota</taxon>
        <taxon>Viridiplantae</taxon>
        <taxon>Streptophyta</taxon>
        <taxon>Embryophyta</taxon>
        <taxon>Bryophyta</taxon>
        <taxon>Sphagnophytina</taxon>
        <taxon>Sphagnopsida</taxon>
        <taxon>Sphagnales</taxon>
        <taxon>Sphagnaceae</taxon>
        <taxon>Sphagnum</taxon>
    </lineage>
</organism>
<dbReference type="InterPro" id="IPR008271">
    <property type="entry name" value="Ser/Thr_kinase_AS"/>
</dbReference>
<accession>A0ABP0W589</accession>
<evidence type="ECO:0000313" key="7">
    <source>
        <dbReference type="EMBL" id="CAK9261689.1"/>
    </source>
</evidence>
<evidence type="ECO:0000313" key="8">
    <source>
        <dbReference type="Proteomes" id="UP001497444"/>
    </source>
</evidence>
<dbReference type="InterPro" id="IPR000719">
    <property type="entry name" value="Prot_kinase_dom"/>
</dbReference>
<dbReference type="PROSITE" id="PS50011">
    <property type="entry name" value="PROTEIN_KINASE_DOM"/>
    <property type="match status" value="1"/>
</dbReference>
<dbReference type="SMART" id="SM00220">
    <property type="entry name" value="S_TKc"/>
    <property type="match status" value="1"/>
</dbReference>
<keyword evidence="4" id="KW-0067">ATP-binding</keyword>
<evidence type="ECO:0000256" key="5">
    <source>
        <dbReference type="SAM" id="MobiDB-lite"/>
    </source>
</evidence>
<evidence type="ECO:0000256" key="4">
    <source>
        <dbReference type="ARBA" id="ARBA00022840"/>
    </source>
</evidence>
<keyword evidence="1" id="KW-0808">Transferase</keyword>
<evidence type="ECO:0000259" key="6">
    <source>
        <dbReference type="PROSITE" id="PS50011"/>
    </source>
</evidence>
<reference evidence="7" key="1">
    <citation type="submission" date="2024-02" db="EMBL/GenBank/DDBJ databases">
        <authorList>
            <consortium name="ELIXIR-Norway"/>
            <consortium name="Elixir Norway"/>
        </authorList>
    </citation>
    <scope>NUCLEOTIDE SEQUENCE</scope>
</reference>
<feature type="compositionally biased region" description="Basic and acidic residues" evidence="5">
    <location>
        <begin position="650"/>
        <end position="662"/>
    </location>
</feature>
<feature type="domain" description="Protein kinase" evidence="6">
    <location>
        <begin position="309"/>
        <end position="593"/>
    </location>
</feature>
<evidence type="ECO:0000256" key="3">
    <source>
        <dbReference type="ARBA" id="ARBA00022777"/>
    </source>
</evidence>
<dbReference type="PANTHER" id="PTHR44329:SF288">
    <property type="entry name" value="MITOGEN-ACTIVATED PROTEIN KINASE KINASE KINASE 20"/>
    <property type="match status" value="1"/>
</dbReference>
<gene>
    <name evidence="7" type="ORF">CSSPJE1EN1_LOCUS7167</name>
</gene>
<dbReference type="InterPro" id="IPR001245">
    <property type="entry name" value="Ser-Thr/Tyr_kinase_cat_dom"/>
</dbReference>
<dbReference type="InterPro" id="IPR011009">
    <property type="entry name" value="Kinase-like_dom_sf"/>
</dbReference>
<evidence type="ECO:0000256" key="1">
    <source>
        <dbReference type="ARBA" id="ARBA00022679"/>
    </source>
</evidence>
<sequence length="679" mass="74325">MAGDHDCSSSGLDKGLGGQKQEVMAGHHDCSSSGLDKGLGGQKQEVMAGHHDCSSSGLDKGLGGQKQEVMAGHHDCSSSGLDKGLGGQKQEVMAVDHDCSSSGLDNGLGGQKQEVMAVDHDFSSSWIDKGLGGQKQYVMSGHHNCSSSGLDKGLGGQKQEVMVGDHDCSSSWLDEGLGGQKKEVIVGDHDCSSSGLDKGPSGIGQVTDFLSAARELRNRESQNDVPTSSTGKRTYYSTAPEEQWAEPLSKDVQGATTSSTGGFTYYSTAPQELWTQVLSKDVHDLNCVAQNNEGESSCVEVLLLEPSDLVLGRKLAEGGQASIYFATCPKFPMPHVVKRLNDVNVDLLSLQRRMDGVMKMRKKNNSAICTVLGVGKDMDGNVCIVMERMRGDLRTLINGNMEHLGDGCMPLGYNETVAMMLEVAQGMQDLHGCGLIHADLKASNILVCTEQDVEGGKVDKGDEKRIQMHFRVKIADFDTSDGIWGTGFWRAPEVLQAQLRGSQTPLLSPAADVYSYGMLCYELLTGKIPFDKICGRSDYNVVISGRRPQFPAHLNLRMKELLSSCWRANPQDRPGWTWIIEILKKEQKIYPLLSIDDSKRMNIVTAHSPILHYQLLMQEMLMCNQRFLISWNGMVKMQLERDLEMQRIKDDDDSHVDDVDSHEADDDDDISQPLGLQFQ</sequence>
<proteinExistence type="predicted"/>
<name>A0ABP0W589_9BRYO</name>
<keyword evidence="8" id="KW-1185">Reference proteome</keyword>